<evidence type="ECO:0000256" key="12">
    <source>
        <dbReference type="RuleBase" id="RU079119"/>
    </source>
</evidence>
<keyword evidence="7 11" id="KW-0564">Palmitate</keyword>
<dbReference type="InterPro" id="IPR039859">
    <property type="entry name" value="PFA4/ZDH16/20/ERF2-like"/>
</dbReference>
<dbReference type="HAMAP" id="MF_03199">
    <property type="entry name" value="DHHC_PAT_PFA4"/>
    <property type="match status" value="1"/>
</dbReference>
<dbReference type="GO" id="GO:0005789">
    <property type="term" value="C:endoplasmic reticulum membrane"/>
    <property type="evidence" value="ECO:0007669"/>
    <property type="project" value="UniProtKB-SubCell"/>
</dbReference>
<keyword evidence="5 11" id="KW-1133">Transmembrane helix</keyword>
<feature type="transmembrane region" description="Helical" evidence="11 12">
    <location>
        <begin position="12"/>
        <end position="34"/>
    </location>
</feature>
<dbReference type="GO" id="GO:0019706">
    <property type="term" value="F:protein-cysteine S-palmitoyltransferase activity"/>
    <property type="evidence" value="ECO:0007669"/>
    <property type="project" value="UniProtKB-UniRule"/>
</dbReference>
<evidence type="ECO:0000256" key="8">
    <source>
        <dbReference type="ARBA" id="ARBA00023288"/>
    </source>
</evidence>
<feature type="active site" description="S-palmitoyl cysteine intermediate" evidence="11">
    <location>
        <position position="107"/>
    </location>
</feature>
<evidence type="ECO:0000256" key="2">
    <source>
        <dbReference type="ARBA" id="ARBA00022679"/>
    </source>
</evidence>
<dbReference type="OrthoDB" id="331948at2759"/>
<feature type="transmembrane region" description="Helical" evidence="11 12">
    <location>
        <begin position="41"/>
        <end position="58"/>
    </location>
</feature>
<keyword evidence="3 11" id="KW-0812">Transmembrane</keyword>
<evidence type="ECO:0000256" key="3">
    <source>
        <dbReference type="ARBA" id="ARBA00022692"/>
    </source>
</evidence>
<keyword evidence="4 11" id="KW-0256">Endoplasmic reticulum</keyword>
<evidence type="ECO:0000259" key="13">
    <source>
        <dbReference type="Pfam" id="PF01529"/>
    </source>
</evidence>
<dbReference type="EC" id="2.3.1.225" evidence="11"/>
<reference evidence="14 15" key="1">
    <citation type="submission" date="2020-11" db="EMBL/GenBank/DDBJ databases">
        <title>Kefir isolates.</title>
        <authorList>
            <person name="Marcisauskas S."/>
            <person name="Kim Y."/>
            <person name="Blasche S."/>
        </authorList>
    </citation>
    <scope>NUCLEOTIDE SEQUENCE [LARGE SCALE GENOMIC DNA]</scope>
    <source>
        <strain evidence="14 15">OG2</strain>
    </source>
</reference>
<feature type="transmembrane region" description="Helical" evidence="11 12">
    <location>
        <begin position="125"/>
        <end position="146"/>
    </location>
</feature>
<organism evidence="14 15">
    <name type="scientific">Maudiozyma exigua</name>
    <name type="common">Yeast</name>
    <name type="synonym">Kazachstania exigua</name>
    <dbReference type="NCBI Taxonomy" id="34358"/>
    <lineage>
        <taxon>Eukaryota</taxon>
        <taxon>Fungi</taxon>
        <taxon>Dikarya</taxon>
        <taxon>Ascomycota</taxon>
        <taxon>Saccharomycotina</taxon>
        <taxon>Saccharomycetes</taxon>
        <taxon>Saccharomycetales</taxon>
        <taxon>Saccharomycetaceae</taxon>
        <taxon>Maudiozyma</taxon>
    </lineage>
</organism>
<comment type="function">
    <text evidence="11">Mediates the reversible addition of palmitate to target proteins, thereby regulating their membrane association and biological function.</text>
</comment>
<comment type="subcellular location">
    <subcellularLocation>
        <location evidence="11">Endoplasmic reticulum membrane</location>
        <topology evidence="11">Multi-pass membrane protein</topology>
    </subcellularLocation>
    <subcellularLocation>
        <location evidence="1">Membrane</location>
        <topology evidence="1">Multi-pass membrane protein</topology>
    </subcellularLocation>
</comment>
<evidence type="ECO:0000313" key="14">
    <source>
        <dbReference type="EMBL" id="KAG0664847.1"/>
    </source>
</evidence>
<protein>
    <recommendedName>
        <fullName evidence="11">Palmitoyltransferase PFA4</fullName>
        <ecNumber evidence="11">2.3.1.225</ecNumber>
    </recommendedName>
    <alternativeName>
        <fullName evidence="11">Protein S-acyltransferase</fullName>
        <shortName evidence="11">PAT</shortName>
    </alternativeName>
    <alternativeName>
        <fullName evidence="11">Protein fatty acyltransferase 4</fullName>
    </alternativeName>
</protein>
<evidence type="ECO:0000256" key="4">
    <source>
        <dbReference type="ARBA" id="ARBA00022824"/>
    </source>
</evidence>
<dbReference type="InterPro" id="IPR001594">
    <property type="entry name" value="Palmitoyltrfase_DHHC"/>
</dbReference>
<dbReference type="Proteomes" id="UP000750334">
    <property type="component" value="Unassembled WGS sequence"/>
</dbReference>
<keyword evidence="2 11" id="KW-0808">Transferase</keyword>
<dbReference type="PANTHER" id="PTHR12246">
    <property type="entry name" value="PALMITOYLTRANSFERASE ZDHHC16"/>
    <property type="match status" value="1"/>
</dbReference>
<dbReference type="AlphaFoldDB" id="A0A9P6W532"/>
<keyword evidence="15" id="KW-1185">Reference proteome</keyword>
<gene>
    <name evidence="11 14" type="primary">PFA4</name>
    <name evidence="14" type="ORF">C6P45_000517</name>
</gene>
<accession>A0A9P6W532</accession>
<proteinExistence type="inferred from homology"/>
<comment type="caution">
    <text evidence="14">The sequence shown here is derived from an EMBL/GenBank/DDBJ whole genome shotgun (WGS) entry which is preliminary data.</text>
</comment>
<evidence type="ECO:0000256" key="6">
    <source>
        <dbReference type="ARBA" id="ARBA00023136"/>
    </source>
</evidence>
<comment type="similarity">
    <text evidence="11">Belongs to the DHHC palmitoyltransferase family. PFA4 subfamily.</text>
</comment>
<evidence type="ECO:0000256" key="10">
    <source>
        <dbReference type="ARBA" id="ARBA00048048"/>
    </source>
</evidence>
<dbReference type="EMBL" id="PUHR01000116">
    <property type="protein sequence ID" value="KAG0664847.1"/>
    <property type="molecule type" value="Genomic_DNA"/>
</dbReference>
<feature type="domain" description="Palmitoyltransferase DHHC" evidence="13">
    <location>
        <begin position="73"/>
        <end position="206"/>
    </location>
</feature>
<evidence type="ECO:0000256" key="7">
    <source>
        <dbReference type="ARBA" id="ARBA00023139"/>
    </source>
</evidence>
<feature type="transmembrane region" description="Helical" evidence="11 12">
    <location>
        <begin position="166"/>
        <end position="188"/>
    </location>
</feature>
<dbReference type="InterPro" id="IPR033682">
    <property type="entry name" value="PFA4"/>
</dbReference>
<evidence type="ECO:0000256" key="5">
    <source>
        <dbReference type="ARBA" id="ARBA00022989"/>
    </source>
</evidence>
<keyword evidence="9 11" id="KW-0012">Acyltransferase</keyword>
<dbReference type="PROSITE" id="PS50216">
    <property type="entry name" value="DHHC"/>
    <property type="match status" value="1"/>
</dbReference>
<evidence type="ECO:0000256" key="9">
    <source>
        <dbReference type="ARBA" id="ARBA00023315"/>
    </source>
</evidence>
<name>A0A9P6W532_MAUEX</name>
<sequence length="381" mass="44944">MAIKLKRPWMGIAIPCFLIAFIGYNAHYFILTNFLSLRKQIIFEAFISMIWLSYYLAIMTNPGKPINYHPNETSNLKFCKKCESWKPERSHHCKTCKQCVLMMDHHCPWTMNCVGYLNYPHFLRFLVWVIITTAFLFIQLCSRIKFIWDHKDFRGIRQTITTKSELIFLTILTPMNAFVLLTIFVLFVRCIRNQIFNGMTQIENWELERLESTYYRRNSKLLETLINEAYIIYPSEKTSEHEEEANELLEKKSKRRLRFMTIVNFPYDNGVIQNFSTVLGSPLLWLWPWSNPGKSGTSFEHNEFAIYEKNSSLQDILLSLPWPPDGGRQSSDGTNQTVETLQEDGEMVIKNHEGLTQKRAKWRNEWGEELQDFGVDPEEED</sequence>
<keyword evidence="6 11" id="KW-0472">Membrane</keyword>
<evidence type="ECO:0000256" key="11">
    <source>
        <dbReference type="HAMAP-Rule" id="MF_03199"/>
    </source>
</evidence>
<evidence type="ECO:0000256" key="1">
    <source>
        <dbReference type="ARBA" id="ARBA00004141"/>
    </source>
</evidence>
<comment type="domain">
    <text evidence="11 12">The DHHC domain is required for palmitoyltransferase activity.</text>
</comment>
<comment type="catalytic activity">
    <reaction evidence="10 11 12">
        <text>L-cysteinyl-[protein] + hexadecanoyl-CoA = S-hexadecanoyl-L-cysteinyl-[protein] + CoA</text>
        <dbReference type="Rhea" id="RHEA:36683"/>
        <dbReference type="Rhea" id="RHEA-COMP:10131"/>
        <dbReference type="Rhea" id="RHEA-COMP:11032"/>
        <dbReference type="ChEBI" id="CHEBI:29950"/>
        <dbReference type="ChEBI" id="CHEBI:57287"/>
        <dbReference type="ChEBI" id="CHEBI:57379"/>
        <dbReference type="ChEBI" id="CHEBI:74151"/>
        <dbReference type="EC" id="2.3.1.225"/>
    </reaction>
</comment>
<dbReference type="Pfam" id="PF01529">
    <property type="entry name" value="DHHC"/>
    <property type="match status" value="1"/>
</dbReference>
<evidence type="ECO:0000313" key="15">
    <source>
        <dbReference type="Proteomes" id="UP000750334"/>
    </source>
</evidence>
<keyword evidence="8 11" id="KW-0449">Lipoprotein</keyword>